<feature type="transmembrane region" description="Helical" evidence="6">
    <location>
        <begin position="405"/>
        <end position="425"/>
    </location>
</feature>
<evidence type="ECO:0000259" key="7">
    <source>
        <dbReference type="Pfam" id="PF04234"/>
    </source>
</evidence>
<dbReference type="GO" id="GO:0005886">
    <property type="term" value="C:plasma membrane"/>
    <property type="evidence" value="ECO:0007669"/>
    <property type="project" value="TreeGrafter"/>
</dbReference>
<reference evidence="8 9" key="1">
    <citation type="submission" date="2019-05" db="EMBL/GenBank/DDBJ databases">
        <title>Draft genome sequence of Nonomuraea zeae DSM 100528.</title>
        <authorList>
            <person name="Saricaoglu S."/>
            <person name="Isik K."/>
        </authorList>
    </citation>
    <scope>NUCLEOTIDE SEQUENCE [LARGE SCALE GENOMIC DNA]</scope>
    <source>
        <strain evidence="8 9">DSM 100528</strain>
    </source>
</reference>
<dbReference type="GO" id="GO:0030313">
    <property type="term" value="C:cell envelope"/>
    <property type="evidence" value="ECO:0007669"/>
    <property type="project" value="UniProtKB-SubCell"/>
</dbReference>
<feature type="domain" description="CopC" evidence="7">
    <location>
        <begin position="258"/>
        <end position="348"/>
    </location>
</feature>
<dbReference type="InterPro" id="IPR032694">
    <property type="entry name" value="CopC/D"/>
</dbReference>
<dbReference type="GO" id="GO:0006825">
    <property type="term" value="P:copper ion transport"/>
    <property type="evidence" value="ECO:0007669"/>
    <property type="project" value="InterPro"/>
</dbReference>
<evidence type="ECO:0000256" key="2">
    <source>
        <dbReference type="ARBA" id="ARBA00022723"/>
    </source>
</evidence>
<dbReference type="AlphaFoldDB" id="A0A5S4G7T3"/>
<feature type="region of interest" description="Disordered" evidence="5">
    <location>
        <begin position="1"/>
        <end position="201"/>
    </location>
</feature>
<evidence type="ECO:0000256" key="1">
    <source>
        <dbReference type="ARBA" id="ARBA00004196"/>
    </source>
</evidence>
<dbReference type="OrthoDB" id="5242236at2"/>
<organism evidence="8 9">
    <name type="scientific">Nonomuraea zeae</name>
    <dbReference type="NCBI Taxonomy" id="1642303"/>
    <lineage>
        <taxon>Bacteria</taxon>
        <taxon>Bacillati</taxon>
        <taxon>Actinomycetota</taxon>
        <taxon>Actinomycetes</taxon>
        <taxon>Streptosporangiales</taxon>
        <taxon>Streptosporangiaceae</taxon>
        <taxon>Nonomuraea</taxon>
    </lineage>
</organism>
<keyword evidence="9" id="KW-1185">Reference proteome</keyword>
<dbReference type="EMBL" id="VCKX01000128">
    <property type="protein sequence ID" value="TMR29063.1"/>
    <property type="molecule type" value="Genomic_DNA"/>
</dbReference>
<evidence type="ECO:0000256" key="6">
    <source>
        <dbReference type="SAM" id="Phobius"/>
    </source>
</evidence>
<name>A0A5S4G7T3_9ACTN</name>
<dbReference type="GO" id="GO:0042597">
    <property type="term" value="C:periplasmic space"/>
    <property type="evidence" value="ECO:0007669"/>
    <property type="project" value="InterPro"/>
</dbReference>
<keyword evidence="3" id="KW-0732">Signal</keyword>
<keyword evidence="6" id="KW-0472">Membrane</keyword>
<gene>
    <name evidence="8" type="ORF">ETD85_33665</name>
</gene>
<protein>
    <recommendedName>
        <fullName evidence="7">CopC domain-containing protein</fullName>
    </recommendedName>
</protein>
<dbReference type="GO" id="GO:0005507">
    <property type="term" value="F:copper ion binding"/>
    <property type="evidence" value="ECO:0007669"/>
    <property type="project" value="InterPro"/>
</dbReference>
<dbReference type="SUPFAM" id="SSF81296">
    <property type="entry name" value="E set domains"/>
    <property type="match status" value="1"/>
</dbReference>
<evidence type="ECO:0000256" key="5">
    <source>
        <dbReference type="SAM" id="MobiDB-lite"/>
    </source>
</evidence>
<evidence type="ECO:0000256" key="3">
    <source>
        <dbReference type="ARBA" id="ARBA00022729"/>
    </source>
</evidence>
<keyword evidence="2" id="KW-0479">Metal-binding</keyword>
<dbReference type="InterPro" id="IPR014756">
    <property type="entry name" value="Ig_E-set"/>
</dbReference>
<comment type="subcellular location">
    <subcellularLocation>
        <location evidence="1">Cell envelope</location>
    </subcellularLocation>
</comment>
<feature type="compositionally biased region" description="Basic and acidic residues" evidence="5">
    <location>
        <begin position="92"/>
        <end position="112"/>
    </location>
</feature>
<evidence type="ECO:0000256" key="4">
    <source>
        <dbReference type="ARBA" id="ARBA00023008"/>
    </source>
</evidence>
<feature type="compositionally biased region" description="Low complexity" evidence="5">
    <location>
        <begin position="39"/>
        <end position="56"/>
    </location>
</feature>
<dbReference type="InterPro" id="IPR014755">
    <property type="entry name" value="Cu-Rt/internalin_Ig-like"/>
</dbReference>
<dbReference type="GO" id="GO:0046688">
    <property type="term" value="P:response to copper ion"/>
    <property type="evidence" value="ECO:0007669"/>
    <property type="project" value="InterPro"/>
</dbReference>
<feature type="compositionally biased region" description="Low complexity" evidence="5">
    <location>
        <begin position="347"/>
        <end position="379"/>
    </location>
</feature>
<accession>A0A5S4G7T3</accession>
<proteinExistence type="predicted"/>
<keyword evidence="4" id="KW-0186">Copper</keyword>
<dbReference type="PANTHER" id="PTHR34820">
    <property type="entry name" value="INNER MEMBRANE PROTEIN YEBZ"/>
    <property type="match status" value="1"/>
</dbReference>
<keyword evidence="6" id="KW-0812">Transmembrane</keyword>
<feature type="compositionally biased region" description="Basic residues" evidence="5">
    <location>
        <begin position="60"/>
        <end position="74"/>
    </location>
</feature>
<sequence>MARAAGPVRRVPVRPAPAVHDPEPHRPPPGEKPCGEPGGEPFNKPFNEFFNEPFSEPRARWRTGHAVGARRRGPGRQLVAGPRRARFGDAAAPERHLPDRPAKPRRGGDHRSGALRGLRTRVVRAEPAPARLPRSGPAGPGPDPPRASRNPGPRLTNARHARSRPAADRHGPARVPARSRPTRACPGPGPQPTDAAGPATCPIRRLLPSRCRRPVPACRRVLHRTPESSVHVFVRRAVTTIAGTALLLLHTAPAALAHDRLKASSPADHAKVKHVATIELEFTADMRLPTIVLDGPGGKPVPLGKPRVQGRKVSVRPAEELRQGHHRIAWRVVSSDGHPIQGEIAFTVTEPPATTSTPTPTSTSTSSPSPATVEPASPAASPPSPAAAAPVSTEQDPGSGSGMPGWLWAALALMVAAGAAVLVLGRRKESTTTE</sequence>
<dbReference type="PANTHER" id="PTHR34820:SF4">
    <property type="entry name" value="INNER MEMBRANE PROTEIN YEBZ"/>
    <property type="match status" value="1"/>
</dbReference>
<feature type="compositionally biased region" description="Basic and acidic residues" evidence="5">
    <location>
        <begin position="20"/>
        <end position="29"/>
    </location>
</feature>
<dbReference type="Pfam" id="PF04234">
    <property type="entry name" value="CopC"/>
    <property type="match status" value="1"/>
</dbReference>
<comment type="caution">
    <text evidence="8">The sequence shown here is derived from an EMBL/GenBank/DDBJ whole genome shotgun (WGS) entry which is preliminary data.</text>
</comment>
<dbReference type="Gene3D" id="2.60.40.1220">
    <property type="match status" value="1"/>
</dbReference>
<evidence type="ECO:0000313" key="8">
    <source>
        <dbReference type="EMBL" id="TMR29063.1"/>
    </source>
</evidence>
<dbReference type="InterPro" id="IPR007348">
    <property type="entry name" value="CopC_dom"/>
</dbReference>
<feature type="compositionally biased region" description="Low complexity" evidence="5">
    <location>
        <begin position="1"/>
        <end position="10"/>
    </location>
</feature>
<evidence type="ECO:0000313" key="9">
    <source>
        <dbReference type="Proteomes" id="UP000306628"/>
    </source>
</evidence>
<dbReference type="Proteomes" id="UP000306628">
    <property type="component" value="Unassembled WGS sequence"/>
</dbReference>
<keyword evidence="6" id="KW-1133">Transmembrane helix</keyword>
<feature type="region of interest" description="Disordered" evidence="5">
    <location>
        <begin position="346"/>
        <end position="401"/>
    </location>
</feature>